<protein>
    <recommendedName>
        <fullName evidence="5">Protein-S-isoprenylcysteine O-methyltransferase</fullName>
        <ecNumber evidence="5">2.1.1.100</ecNumber>
    </recommendedName>
</protein>
<keyword evidence="3 5" id="KW-1133">Transmembrane helix</keyword>
<dbReference type="GO" id="GO:0032259">
    <property type="term" value="P:methylation"/>
    <property type="evidence" value="ECO:0007669"/>
    <property type="project" value="UniProtKB-KW"/>
</dbReference>
<dbReference type="AlphaFoldDB" id="A0A1R1YMJ9"/>
<dbReference type="OrthoDB" id="422086at2759"/>
<evidence type="ECO:0000256" key="5">
    <source>
        <dbReference type="RuleBase" id="RU362022"/>
    </source>
</evidence>
<comment type="subcellular location">
    <subcellularLocation>
        <location evidence="5">Endoplasmic reticulum membrane</location>
        <topology evidence="5">Multi-pass membrane protein</topology>
    </subcellularLocation>
    <subcellularLocation>
        <location evidence="1">Membrane</location>
        <topology evidence="1">Multi-pass membrane protein</topology>
    </subcellularLocation>
</comment>
<evidence type="ECO:0000256" key="2">
    <source>
        <dbReference type="ARBA" id="ARBA00022692"/>
    </source>
</evidence>
<sequence length="100" mass="11795">MATAKTSFNHIIAHQKLDSHTLVTNGVFNIDRHPSYIGFFFWATGLQIMLMNPLSFIVFVYVLMNFFIRRARYEENTLNIFFGNEYKKYKEKVPTLIPIL</sequence>
<feature type="transmembrane region" description="Helical" evidence="5">
    <location>
        <begin position="39"/>
        <end position="63"/>
    </location>
</feature>
<evidence type="ECO:0000313" key="6">
    <source>
        <dbReference type="EMBL" id="OMJ28080.1"/>
    </source>
</evidence>
<comment type="similarity">
    <text evidence="5">Belongs to the class VI-like SAM-binding methyltransferase superfamily. Isoprenylcysteine carboxyl methyltransferase family.</text>
</comment>
<dbReference type="EC" id="2.1.1.100" evidence="5"/>
<dbReference type="GO" id="GO:0005789">
    <property type="term" value="C:endoplasmic reticulum membrane"/>
    <property type="evidence" value="ECO:0007669"/>
    <property type="project" value="UniProtKB-SubCell"/>
</dbReference>
<dbReference type="Gene3D" id="1.20.120.1630">
    <property type="match status" value="1"/>
</dbReference>
<keyword evidence="2 5" id="KW-0812">Transmembrane</keyword>
<keyword evidence="4 5" id="KW-0472">Membrane</keyword>
<gene>
    <name evidence="6" type="ORF">AYI69_g2452</name>
</gene>
<organism evidence="6 7">
    <name type="scientific">Smittium culicis</name>
    <dbReference type="NCBI Taxonomy" id="133412"/>
    <lineage>
        <taxon>Eukaryota</taxon>
        <taxon>Fungi</taxon>
        <taxon>Fungi incertae sedis</taxon>
        <taxon>Zoopagomycota</taxon>
        <taxon>Kickxellomycotina</taxon>
        <taxon>Harpellomycetes</taxon>
        <taxon>Harpellales</taxon>
        <taxon>Legeriomycetaceae</taxon>
        <taxon>Smittium</taxon>
    </lineage>
</organism>
<evidence type="ECO:0000256" key="4">
    <source>
        <dbReference type="ARBA" id="ARBA00023136"/>
    </source>
</evidence>
<dbReference type="Pfam" id="PF04140">
    <property type="entry name" value="ICMT"/>
    <property type="match status" value="1"/>
</dbReference>
<comment type="caution">
    <text evidence="6">The sequence shown here is derived from an EMBL/GenBank/DDBJ whole genome shotgun (WGS) entry which is preliminary data.</text>
</comment>
<keyword evidence="5 6" id="KW-0489">Methyltransferase</keyword>
<comment type="caution">
    <text evidence="5">Lacks conserved residue(s) required for the propagation of feature annotation.</text>
</comment>
<reference evidence="7" key="1">
    <citation type="submission" date="2017-01" db="EMBL/GenBank/DDBJ databases">
        <authorList>
            <person name="Wang Y."/>
            <person name="White M."/>
            <person name="Kvist S."/>
            <person name="Moncalvo J.-M."/>
        </authorList>
    </citation>
    <scope>NUCLEOTIDE SEQUENCE [LARGE SCALE GENOMIC DNA]</scope>
    <source>
        <strain evidence="7">ID-206-W2</strain>
    </source>
</reference>
<accession>A0A1R1YMJ9</accession>
<dbReference type="InterPro" id="IPR007269">
    <property type="entry name" value="ICMT_MeTrfase"/>
</dbReference>
<comment type="catalytic activity">
    <reaction evidence="5">
        <text>[protein]-C-terminal S-[(2E,6E)-farnesyl]-L-cysteine + S-adenosyl-L-methionine = [protein]-C-terminal S-[(2E,6E)-farnesyl]-L-cysteine methyl ester + S-adenosyl-L-homocysteine</text>
        <dbReference type="Rhea" id="RHEA:21672"/>
        <dbReference type="Rhea" id="RHEA-COMP:12125"/>
        <dbReference type="Rhea" id="RHEA-COMP:12126"/>
        <dbReference type="ChEBI" id="CHEBI:57856"/>
        <dbReference type="ChEBI" id="CHEBI:59789"/>
        <dbReference type="ChEBI" id="CHEBI:90510"/>
        <dbReference type="ChEBI" id="CHEBI:90511"/>
        <dbReference type="EC" id="2.1.1.100"/>
    </reaction>
</comment>
<evidence type="ECO:0000313" key="7">
    <source>
        <dbReference type="Proteomes" id="UP000187429"/>
    </source>
</evidence>
<dbReference type="Proteomes" id="UP000187429">
    <property type="component" value="Unassembled WGS sequence"/>
</dbReference>
<evidence type="ECO:0000256" key="1">
    <source>
        <dbReference type="ARBA" id="ARBA00004141"/>
    </source>
</evidence>
<dbReference type="GO" id="GO:0004671">
    <property type="term" value="F:protein C-terminal S-isoprenylcysteine carboxyl O-methyltransferase activity"/>
    <property type="evidence" value="ECO:0007669"/>
    <property type="project" value="UniProtKB-EC"/>
</dbReference>
<dbReference type="PANTHER" id="PTHR12714:SF9">
    <property type="entry name" value="PROTEIN-S-ISOPRENYLCYSTEINE O-METHYLTRANSFERASE"/>
    <property type="match status" value="1"/>
</dbReference>
<evidence type="ECO:0000256" key="3">
    <source>
        <dbReference type="ARBA" id="ARBA00022989"/>
    </source>
</evidence>
<proteinExistence type="inferred from homology"/>
<keyword evidence="6" id="KW-0808">Transferase</keyword>
<name>A0A1R1YMJ9_9FUNG</name>
<dbReference type="PANTHER" id="PTHR12714">
    <property type="entry name" value="PROTEIN-S ISOPRENYLCYSTEINE O-METHYLTRANSFERASE"/>
    <property type="match status" value="1"/>
</dbReference>
<keyword evidence="5" id="KW-0256">Endoplasmic reticulum</keyword>
<keyword evidence="7" id="KW-1185">Reference proteome</keyword>
<keyword evidence="5" id="KW-0949">S-adenosyl-L-methionine</keyword>
<dbReference type="EMBL" id="LSSM01000719">
    <property type="protein sequence ID" value="OMJ28080.1"/>
    <property type="molecule type" value="Genomic_DNA"/>
</dbReference>